<organism evidence="8 9">
    <name type="scientific">Allonocardiopsis opalescens</name>
    <dbReference type="NCBI Taxonomy" id="1144618"/>
    <lineage>
        <taxon>Bacteria</taxon>
        <taxon>Bacillati</taxon>
        <taxon>Actinomycetota</taxon>
        <taxon>Actinomycetes</taxon>
        <taxon>Streptosporangiales</taxon>
        <taxon>Allonocardiopsis</taxon>
    </lineage>
</organism>
<keyword evidence="9" id="KW-1185">Reference proteome</keyword>
<evidence type="ECO:0000256" key="3">
    <source>
        <dbReference type="ARBA" id="ARBA00022801"/>
    </source>
</evidence>
<dbReference type="Pfam" id="PF00232">
    <property type="entry name" value="Glyco_hydro_1"/>
    <property type="match status" value="1"/>
</dbReference>
<name>A0A2T0Q0A2_9ACTN</name>
<dbReference type="PROSITE" id="PS00653">
    <property type="entry name" value="GLYCOSYL_HYDROL_F1_2"/>
    <property type="match status" value="1"/>
</dbReference>
<gene>
    <name evidence="8" type="ORF">CLV72_106232</name>
</gene>
<dbReference type="Gene3D" id="3.20.20.80">
    <property type="entry name" value="Glycosidases"/>
    <property type="match status" value="1"/>
</dbReference>
<dbReference type="PANTHER" id="PTHR10353:SF36">
    <property type="entry name" value="LP05116P"/>
    <property type="match status" value="1"/>
</dbReference>
<evidence type="ECO:0000313" key="8">
    <source>
        <dbReference type="EMBL" id="PRX97196.1"/>
    </source>
</evidence>
<evidence type="ECO:0000256" key="5">
    <source>
        <dbReference type="PROSITE-ProRule" id="PRU10055"/>
    </source>
</evidence>
<feature type="active site" description="Nucleophile" evidence="5">
    <location>
        <position position="381"/>
    </location>
</feature>
<dbReference type="Proteomes" id="UP000237846">
    <property type="component" value="Unassembled WGS sequence"/>
</dbReference>
<accession>A0A2T0Q0A2</accession>
<dbReference type="InterPro" id="IPR018120">
    <property type="entry name" value="Glyco_hydro_1_AS"/>
</dbReference>
<evidence type="ECO:0000313" key="9">
    <source>
        <dbReference type="Proteomes" id="UP000237846"/>
    </source>
</evidence>
<dbReference type="PANTHER" id="PTHR10353">
    <property type="entry name" value="GLYCOSYL HYDROLASE"/>
    <property type="match status" value="1"/>
</dbReference>
<dbReference type="InterPro" id="IPR017853">
    <property type="entry name" value="GH"/>
</dbReference>
<dbReference type="RefSeq" id="WP_106249041.1">
    <property type="nucleotide sequence ID" value="NZ_PVZC01000006.1"/>
</dbReference>
<dbReference type="EMBL" id="PVZC01000006">
    <property type="protein sequence ID" value="PRX97196.1"/>
    <property type="molecule type" value="Genomic_DNA"/>
</dbReference>
<dbReference type="AlphaFoldDB" id="A0A2T0Q0A2"/>
<protein>
    <recommendedName>
        <fullName evidence="2">beta-glucosidase</fullName>
        <ecNumber evidence="2">3.2.1.21</ecNumber>
    </recommendedName>
</protein>
<proteinExistence type="inferred from homology"/>
<reference evidence="8 9" key="1">
    <citation type="submission" date="2018-03" db="EMBL/GenBank/DDBJ databases">
        <title>Genomic Encyclopedia of Archaeal and Bacterial Type Strains, Phase II (KMG-II): from individual species to whole genera.</title>
        <authorList>
            <person name="Goeker M."/>
        </authorList>
    </citation>
    <scope>NUCLEOTIDE SEQUENCE [LARGE SCALE GENOMIC DNA]</scope>
    <source>
        <strain evidence="8 9">DSM 45601</strain>
    </source>
</reference>
<dbReference type="PRINTS" id="PR00131">
    <property type="entry name" value="GLHYDRLASE1"/>
</dbReference>
<keyword evidence="4 7" id="KW-0326">Glycosidase</keyword>
<dbReference type="EC" id="3.2.1.21" evidence="2"/>
<dbReference type="FunFam" id="3.20.20.80:FF:000004">
    <property type="entry name" value="Beta-glucosidase 6-phospho-beta-glucosidase"/>
    <property type="match status" value="1"/>
</dbReference>
<dbReference type="GO" id="GO:0008422">
    <property type="term" value="F:beta-glucosidase activity"/>
    <property type="evidence" value="ECO:0007669"/>
    <property type="project" value="UniProtKB-EC"/>
</dbReference>
<dbReference type="InterPro" id="IPR001360">
    <property type="entry name" value="Glyco_hydro_1"/>
</dbReference>
<dbReference type="OrthoDB" id="5166882at2"/>
<dbReference type="PROSITE" id="PS00572">
    <property type="entry name" value="GLYCOSYL_HYDROL_F1_1"/>
    <property type="match status" value="1"/>
</dbReference>
<evidence type="ECO:0000256" key="1">
    <source>
        <dbReference type="ARBA" id="ARBA00010838"/>
    </source>
</evidence>
<evidence type="ECO:0000256" key="2">
    <source>
        <dbReference type="ARBA" id="ARBA00012744"/>
    </source>
</evidence>
<dbReference type="SUPFAM" id="SSF51445">
    <property type="entry name" value="(Trans)glycosidases"/>
    <property type="match status" value="1"/>
</dbReference>
<dbReference type="InterPro" id="IPR033132">
    <property type="entry name" value="GH_1_N_CS"/>
</dbReference>
<keyword evidence="3 7" id="KW-0378">Hydrolase</keyword>
<evidence type="ECO:0000256" key="6">
    <source>
        <dbReference type="RuleBase" id="RU003690"/>
    </source>
</evidence>
<sequence>MASAVDAVSFPADFVWGAATASYQIEGATKEDGRGPCIWDTFAATPGRVLNGDSGEPATDHYHLYRDDIALMKELGIGAYRFSVAWPRVQPDGKGRINPVGLDFYRRLVDELLEAGITPWPTLYHWDLPQPLEDDGGWPNRDTAYRFAEYAAVVHGALGDRVRHWNTLNEPWCSAFLGYAEGQHAPGRTEPAASIAAVHHLLLGHGLAIAAMREQQAQHGGEQLMGIVLNPSDIRPYSDREADVDAARRIDGLRNRIFLDPLFRGAYPEDVREDLAQVTDFGFVHEGDLAAISAPLDLLGVNFYNHDRVAGSTEGLEPGTFSEPGVPGATATSWVGSEHVSFVRSGYPRTRMGWEVDANGLYALLTRLAADYPGVELYVTENGAAYADTVTPDGEVHDPERLDYIRSHLLAAHRAIEDGVPLKGYFAWSLLDNYEWAWGYSQRFGIVYVDYGTQERIVKDSGRWYGSVARSGEVPAR</sequence>
<dbReference type="GO" id="GO:0016052">
    <property type="term" value="P:carbohydrate catabolic process"/>
    <property type="evidence" value="ECO:0007669"/>
    <property type="project" value="TreeGrafter"/>
</dbReference>
<evidence type="ECO:0000256" key="4">
    <source>
        <dbReference type="ARBA" id="ARBA00023295"/>
    </source>
</evidence>
<comment type="similarity">
    <text evidence="1 6">Belongs to the glycosyl hydrolase 1 family.</text>
</comment>
<dbReference type="GO" id="GO:0005829">
    <property type="term" value="C:cytosol"/>
    <property type="evidence" value="ECO:0007669"/>
    <property type="project" value="TreeGrafter"/>
</dbReference>
<comment type="caution">
    <text evidence="8">The sequence shown here is derived from an EMBL/GenBank/DDBJ whole genome shotgun (WGS) entry which is preliminary data.</text>
</comment>
<evidence type="ECO:0000256" key="7">
    <source>
        <dbReference type="RuleBase" id="RU004468"/>
    </source>
</evidence>